<accession>A0A0V1E7N4</accession>
<evidence type="ECO:0000313" key="2">
    <source>
        <dbReference type="Proteomes" id="UP000054632"/>
    </source>
</evidence>
<name>A0A0V1E7N4_TRIPS</name>
<organism evidence="1 2">
    <name type="scientific">Trichinella pseudospiralis</name>
    <name type="common">Parasitic roundworm</name>
    <dbReference type="NCBI Taxonomy" id="6337"/>
    <lineage>
        <taxon>Eukaryota</taxon>
        <taxon>Metazoa</taxon>
        <taxon>Ecdysozoa</taxon>
        <taxon>Nematoda</taxon>
        <taxon>Enoplea</taxon>
        <taxon>Dorylaimia</taxon>
        <taxon>Trichinellida</taxon>
        <taxon>Trichinellidae</taxon>
        <taxon>Trichinella</taxon>
    </lineage>
</organism>
<dbReference type="Proteomes" id="UP000054632">
    <property type="component" value="Unassembled WGS sequence"/>
</dbReference>
<comment type="caution">
    <text evidence="1">The sequence shown here is derived from an EMBL/GenBank/DDBJ whole genome shotgun (WGS) entry which is preliminary data.</text>
</comment>
<dbReference type="EMBL" id="JYDR01000087">
    <property type="protein sequence ID" value="KRY69594.1"/>
    <property type="molecule type" value="Genomic_DNA"/>
</dbReference>
<evidence type="ECO:0000313" key="1">
    <source>
        <dbReference type="EMBL" id="KRY69594.1"/>
    </source>
</evidence>
<reference evidence="1 2" key="1">
    <citation type="submission" date="2015-01" db="EMBL/GenBank/DDBJ databases">
        <title>Evolution of Trichinella species and genotypes.</title>
        <authorList>
            <person name="Korhonen P.K."/>
            <person name="Edoardo P."/>
            <person name="Giuseppe L.R."/>
            <person name="Gasser R.B."/>
        </authorList>
    </citation>
    <scope>NUCLEOTIDE SEQUENCE [LARGE SCALE GENOMIC DNA]</scope>
    <source>
        <strain evidence="1">ISS13</strain>
    </source>
</reference>
<dbReference type="AlphaFoldDB" id="A0A0V1E7N4"/>
<sequence>MSTKVCDHSLKRKREFFLHKDPPLYVNRGRPQWQRDESTAKPRESLLRIWNFDGLLKGDNQEERTRARLPAGELSHLPDVRYDGINHTLGTVTQGRCGVCQRNTKNETQQQKCSVRLHTEMGEQASKSII</sequence>
<gene>
    <name evidence="1" type="ORF">T4A_4344</name>
</gene>
<protein>
    <submittedName>
        <fullName evidence="1">Uncharacterized protein</fullName>
    </submittedName>
</protein>
<proteinExistence type="predicted"/>